<dbReference type="PIRSF" id="PIRSF500154">
    <property type="entry name" value="RPB6"/>
    <property type="match status" value="1"/>
</dbReference>
<evidence type="ECO:0000256" key="7">
    <source>
        <dbReference type="SAM" id="Coils"/>
    </source>
</evidence>
<dbReference type="Pfam" id="PF01192">
    <property type="entry name" value="RNA_pol_Rpb6"/>
    <property type="match status" value="1"/>
</dbReference>
<evidence type="ECO:0000256" key="6">
    <source>
        <dbReference type="ARBA" id="ARBA00030456"/>
    </source>
</evidence>
<dbReference type="GO" id="GO:0006360">
    <property type="term" value="P:transcription by RNA polymerase I"/>
    <property type="evidence" value="ECO:0007669"/>
    <property type="project" value="TreeGrafter"/>
</dbReference>
<dbReference type="SMART" id="SM01409">
    <property type="entry name" value="RNA_pol_Rpb6"/>
    <property type="match status" value="1"/>
</dbReference>
<dbReference type="InterPro" id="IPR036161">
    <property type="entry name" value="RPB6/omega-like_sf"/>
</dbReference>
<proteinExistence type="inferred from homology"/>
<accession>A0AA35XEV6</accession>
<dbReference type="GO" id="GO:0003899">
    <property type="term" value="F:DNA-directed RNA polymerase activity"/>
    <property type="evidence" value="ECO:0007669"/>
    <property type="project" value="InterPro"/>
</dbReference>
<dbReference type="InterPro" id="IPR006111">
    <property type="entry name" value="Rpo6/Rpb6"/>
</dbReference>
<feature type="compositionally biased region" description="Basic and acidic residues" evidence="8">
    <location>
        <begin position="51"/>
        <end position="65"/>
    </location>
</feature>
<dbReference type="AlphaFoldDB" id="A0AA35XEV6"/>
<dbReference type="GO" id="GO:0005666">
    <property type="term" value="C:RNA polymerase III complex"/>
    <property type="evidence" value="ECO:0007669"/>
    <property type="project" value="TreeGrafter"/>
</dbReference>
<sequence length="471" mass="53534">MLLQIAMQMENRVELDAKTRDKAKPADSTGDNTTSKSDDIIRITQLEEQLEQTRDELVRTQDQLERSIASNWGGRGEEGRGRGKGGEGEGREKEGEREQQLREKEKEILELKEELSAAQRREKGVRKKMAGGADSQKRVQELERQSGQKKQIASLMEELKKIRRVDDREMGPSMGEGEEREGRPTGAGGVGGEDDSERKALIRENKVIKQQLSAVKIEADHERLQLETRLAETGARARSLREDSNSLISSLKRGHVTEVDSLKAQLARLHSHSEMASLRSKLSSLQVEHHLLQQRLEEREEEREDLQAARERQKELSQQLQLLSEQLVEAKRHHSPRKWRRVVQAKDTEIAQFSMDGDEFSAGEEEGDFEEGGGQEEEMVEFITNEGDQPVPLEERTSTPYMTKYERARVLGTRALQISMGAPVMVELEGETDPLKIAMKELKAKKVPIIIRRFLPDGSYEDWAADELIIE</sequence>
<dbReference type="PROSITE" id="PS01111">
    <property type="entry name" value="RNA_POL_K_14KD"/>
    <property type="match status" value="1"/>
</dbReference>
<dbReference type="PANTHER" id="PTHR47227">
    <property type="entry name" value="DNA-DIRECTED RNA POLYMERASE SUBUNIT K"/>
    <property type="match status" value="1"/>
</dbReference>
<comment type="subcellular location">
    <subcellularLocation>
        <location evidence="1">Nucleus</location>
    </subcellularLocation>
</comment>
<keyword evidence="7" id="KW-0175">Coiled coil</keyword>
<dbReference type="InterPro" id="IPR006110">
    <property type="entry name" value="Pol_omega/Rpo6/RPB6"/>
</dbReference>
<evidence type="ECO:0000256" key="2">
    <source>
        <dbReference type="ARBA" id="ARBA00022478"/>
    </source>
</evidence>
<evidence type="ECO:0000256" key="3">
    <source>
        <dbReference type="ARBA" id="ARBA00023163"/>
    </source>
</evidence>
<evidence type="ECO:0000256" key="5">
    <source>
        <dbReference type="ARBA" id="ARBA00025773"/>
    </source>
</evidence>
<dbReference type="GO" id="GO:0005736">
    <property type="term" value="C:RNA polymerase I complex"/>
    <property type="evidence" value="ECO:0007669"/>
    <property type="project" value="TreeGrafter"/>
</dbReference>
<dbReference type="PIRSF" id="PIRSF000778">
    <property type="entry name" value="RpoK/RPB6"/>
    <property type="match status" value="1"/>
</dbReference>
<dbReference type="GO" id="GO:0042797">
    <property type="term" value="P:tRNA transcription by RNA polymerase III"/>
    <property type="evidence" value="ECO:0007669"/>
    <property type="project" value="TreeGrafter"/>
</dbReference>
<evidence type="ECO:0000256" key="4">
    <source>
        <dbReference type="ARBA" id="ARBA00023242"/>
    </source>
</evidence>
<comment type="caution">
    <text evidence="9">The sequence shown here is derived from an EMBL/GenBank/DDBJ whole genome shotgun (WGS) entry which is preliminary data.</text>
</comment>
<dbReference type="GO" id="GO:0006366">
    <property type="term" value="P:transcription by RNA polymerase II"/>
    <property type="evidence" value="ECO:0007669"/>
    <property type="project" value="TreeGrafter"/>
</dbReference>
<organism evidence="9 10">
    <name type="scientific">Geodia barretti</name>
    <name type="common">Barrett's horny sponge</name>
    <dbReference type="NCBI Taxonomy" id="519541"/>
    <lineage>
        <taxon>Eukaryota</taxon>
        <taxon>Metazoa</taxon>
        <taxon>Porifera</taxon>
        <taxon>Demospongiae</taxon>
        <taxon>Heteroscleromorpha</taxon>
        <taxon>Tetractinellida</taxon>
        <taxon>Astrophorina</taxon>
        <taxon>Geodiidae</taxon>
        <taxon>Geodia</taxon>
    </lineage>
</organism>
<keyword evidence="2 9" id="KW-0240">DNA-directed RNA polymerase</keyword>
<keyword evidence="4" id="KW-0539">Nucleus</keyword>
<keyword evidence="3" id="KW-0804">Transcription</keyword>
<keyword evidence="10" id="KW-1185">Reference proteome</keyword>
<evidence type="ECO:0000313" key="9">
    <source>
        <dbReference type="EMBL" id="CAI8049826.1"/>
    </source>
</evidence>
<dbReference type="PANTHER" id="PTHR47227:SF5">
    <property type="entry name" value="DNA-DIRECTED RNA POLYMERASES I, II, AND III SUBUNIT RPABC2"/>
    <property type="match status" value="1"/>
</dbReference>
<dbReference type="InterPro" id="IPR020708">
    <property type="entry name" value="DNA-dir_RNA_polK_14-18kDa_CS"/>
</dbReference>
<dbReference type="GO" id="GO:0003677">
    <property type="term" value="F:DNA binding"/>
    <property type="evidence" value="ECO:0007669"/>
    <property type="project" value="InterPro"/>
</dbReference>
<dbReference type="NCBIfam" id="NF002208">
    <property type="entry name" value="PRK01099.1-3"/>
    <property type="match status" value="1"/>
</dbReference>
<name>A0AA35XEV6_GEOBA</name>
<feature type="compositionally biased region" description="Basic and acidic residues" evidence="8">
    <location>
        <begin position="14"/>
        <end position="25"/>
    </location>
</feature>
<protein>
    <recommendedName>
        <fullName evidence="6">RPB6 homolog</fullName>
    </recommendedName>
</protein>
<feature type="compositionally biased region" description="Basic and acidic residues" evidence="8">
    <location>
        <begin position="157"/>
        <end position="170"/>
    </location>
</feature>
<evidence type="ECO:0000256" key="8">
    <source>
        <dbReference type="SAM" id="MobiDB-lite"/>
    </source>
</evidence>
<dbReference type="InterPro" id="IPR028363">
    <property type="entry name" value="RPB6"/>
</dbReference>
<dbReference type="EMBL" id="CASHTH010003819">
    <property type="protein sequence ID" value="CAI8049826.1"/>
    <property type="molecule type" value="Genomic_DNA"/>
</dbReference>
<dbReference type="GO" id="GO:0005665">
    <property type="term" value="C:RNA polymerase II, core complex"/>
    <property type="evidence" value="ECO:0007669"/>
    <property type="project" value="TreeGrafter"/>
</dbReference>
<feature type="compositionally biased region" description="Basic and acidic residues" evidence="8">
    <location>
        <begin position="75"/>
        <end position="122"/>
    </location>
</feature>
<comment type="similarity">
    <text evidence="5">Belongs to the archaeal Rpo6/eukaryotic RPB6 RNA polymerase subunit family.</text>
</comment>
<dbReference type="SUPFAM" id="SSF63562">
    <property type="entry name" value="RPB6/omega subunit-like"/>
    <property type="match status" value="1"/>
</dbReference>
<dbReference type="Gene3D" id="3.90.940.10">
    <property type="match status" value="1"/>
</dbReference>
<dbReference type="HAMAP" id="MF_00192">
    <property type="entry name" value="RNApol_arch_Rpo6"/>
    <property type="match status" value="1"/>
</dbReference>
<evidence type="ECO:0000256" key="1">
    <source>
        <dbReference type="ARBA" id="ARBA00004123"/>
    </source>
</evidence>
<feature type="coiled-coil region" evidence="7">
    <location>
        <begin position="275"/>
        <end position="333"/>
    </location>
</feature>
<dbReference type="Proteomes" id="UP001174909">
    <property type="component" value="Unassembled WGS sequence"/>
</dbReference>
<evidence type="ECO:0000313" key="10">
    <source>
        <dbReference type="Proteomes" id="UP001174909"/>
    </source>
</evidence>
<feature type="region of interest" description="Disordered" evidence="8">
    <location>
        <begin position="14"/>
        <end position="198"/>
    </location>
</feature>
<gene>
    <name evidence="9" type="ORF">GBAR_LOCUS27432</name>
</gene>
<feature type="compositionally biased region" description="Basic and acidic residues" evidence="8">
    <location>
        <begin position="135"/>
        <end position="146"/>
    </location>
</feature>
<reference evidence="9" key="1">
    <citation type="submission" date="2023-03" db="EMBL/GenBank/DDBJ databases">
        <authorList>
            <person name="Steffen K."/>
            <person name="Cardenas P."/>
        </authorList>
    </citation>
    <scope>NUCLEOTIDE SEQUENCE</scope>
</reference>